<reference evidence="3 4" key="1">
    <citation type="submission" date="2018-05" db="EMBL/GenBank/DDBJ databases">
        <title>Genome Sequence of an Efficient Indole-Degrading Bacterium, Alcaligenes sp.YBY.</title>
        <authorList>
            <person name="Yang B."/>
        </authorList>
    </citation>
    <scope>NUCLEOTIDE SEQUENCE [LARGE SCALE GENOMIC DNA]</scope>
    <source>
        <strain evidence="3 4">YBY</strain>
    </source>
</reference>
<dbReference type="Proteomes" id="UP000245216">
    <property type="component" value="Unassembled WGS sequence"/>
</dbReference>
<evidence type="ECO:0000313" key="3">
    <source>
        <dbReference type="EMBL" id="PWE14948.1"/>
    </source>
</evidence>
<gene>
    <name evidence="3" type="ORF">DF183_09720</name>
</gene>
<sequence length="340" mass="37464">MKRMTRLGIAVLAMLGALSACGKGSSGDVAKNESKGPRTLQLAHVSVEQSEDMYHHLATNFAKRVEEQTKGGIKVQVLGGAQLGGERDVAEGMQLGTVDMSLLASFTLGTFEKKAMVFDLPYLFKDYQTAFKTLDSSFTDPIEADLEKSGLKILGWGHGGFRNLYNSKHAIRNLSDLSGMKVRTPESPIYVDTWRALGVNVTSMAYPELFTGLQQKTIDGAENPTALFYTSRFYEAAPYLSRTEHVYVAIPLVISGRVWDTLSADEKAIFQKAASESVQEQRQFLIQSEAQIEKKLMDAGVSINADVDKAQFRKAVMPIYEKYKTVIDPDLVIRAAALSQ</sequence>
<dbReference type="STRING" id="511.UZ73_08515"/>
<dbReference type="Pfam" id="PF03480">
    <property type="entry name" value="DctP"/>
    <property type="match status" value="1"/>
</dbReference>
<name>A0A2U2BLQ3_ALCFA</name>
<evidence type="ECO:0000256" key="2">
    <source>
        <dbReference type="SAM" id="SignalP"/>
    </source>
</evidence>
<dbReference type="PIRSF" id="PIRSF006470">
    <property type="entry name" value="DctB"/>
    <property type="match status" value="1"/>
</dbReference>
<dbReference type="EMBL" id="QEXO01000002">
    <property type="protein sequence ID" value="PWE14948.1"/>
    <property type="molecule type" value="Genomic_DNA"/>
</dbReference>
<feature type="signal peptide" evidence="2">
    <location>
        <begin position="1"/>
        <end position="22"/>
    </location>
</feature>
<dbReference type="GO" id="GO:0030288">
    <property type="term" value="C:outer membrane-bounded periplasmic space"/>
    <property type="evidence" value="ECO:0007669"/>
    <property type="project" value="InterPro"/>
</dbReference>
<evidence type="ECO:0000313" key="4">
    <source>
        <dbReference type="Proteomes" id="UP000245216"/>
    </source>
</evidence>
<accession>A0A2U2BLQ3</accession>
<protein>
    <submittedName>
        <fullName evidence="3">ABC transporter substrate-binding protein</fullName>
    </submittedName>
</protein>
<dbReference type="NCBIfam" id="TIGR00787">
    <property type="entry name" value="dctP"/>
    <property type="match status" value="1"/>
</dbReference>
<dbReference type="Gene3D" id="3.40.190.170">
    <property type="entry name" value="Bacterial extracellular solute-binding protein, family 7"/>
    <property type="match status" value="1"/>
</dbReference>
<dbReference type="PANTHER" id="PTHR33376">
    <property type="match status" value="1"/>
</dbReference>
<dbReference type="InterPro" id="IPR004682">
    <property type="entry name" value="TRAP_DctP"/>
</dbReference>
<dbReference type="NCBIfam" id="NF037995">
    <property type="entry name" value="TRAP_S1"/>
    <property type="match status" value="1"/>
</dbReference>
<dbReference type="PANTHER" id="PTHR33376:SF2">
    <property type="entry name" value="DICARBOXYLATE-BINDING PERIPLASMIC PROTEIN"/>
    <property type="match status" value="1"/>
</dbReference>
<dbReference type="InterPro" id="IPR018389">
    <property type="entry name" value="DctP_fam"/>
</dbReference>
<organism evidence="3 4">
    <name type="scientific">Alcaligenes faecalis</name>
    <dbReference type="NCBI Taxonomy" id="511"/>
    <lineage>
        <taxon>Bacteria</taxon>
        <taxon>Pseudomonadati</taxon>
        <taxon>Pseudomonadota</taxon>
        <taxon>Betaproteobacteria</taxon>
        <taxon>Burkholderiales</taxon>
        <taxon>Alcaligenaceae</taxon>
        <taxon>Alcaligenes</taxon>
    </lineage>
</organism>
<proteinExistence type="predicted"/>
<keyword evidence="1 2" id="KW-0732">Signal</keyword>
<dbReference type="RefSeq" id="WP_109088976.1">
    <property type="nucleotide sequence ID" value="NZ_QEXO01000002.1"/>
</dbReference>
<reference evidence="3 4" key="2">
    <citation type="submission" date="2018-05" db="EMBL/GenBank/DDBJ databases">
        <authorList>
            <person name="Lanie J.A."/>
            <person name="Ng W.-L."/>
            <person name="Kazmierczak K.M."/>
            <person name="Andrzejewski T.M."/>
            <person name="Davidsen T.M."/>
            <person name="Wayne K.J."/>
            <person name="Tettelin H."/>
            <person name="Glass J.I."/>
            <person name="Rusch D."/>
            <person name="Podicherti R."/>
            <person name="Tsui H.-C.T."/>
            <person name="Winkler M.E."/>
        </authorList>
    </citation>
    <scope>NUCLEOTIDE SEQUENCE [LARGE SCALE GENOMIC DNA]</scope>
    <source>
        <strain evidence="3 4">YBY</strain>
    </source>
</reference>
<dbReference type="AlphaFoldDB" id="A0A2U2BLQ3"/>
<dbReference type="GO" id="GO:0055085">
    <property type="term" value="P:transmembrane transport"/>
    <property type="evidence" value="ECO:0007669"/>
    <property type="project" value="InterPro"/>
</dbReference>
<evidence type="ECO:0000256" key="1">
    <source>
        <dbReference type="ARBA" id="ARBA00022729"/>
    </source>
</evidence>
<dbReference type="CDD" id="cd13603">
    <property type="entry name" value="PBP2_TRAP_Siap_TeaA_like"/>
    <property type="match status" value="1"/>
</dbReference>
<dbReference type="PROSITE" id="PS51257">
    <property type="entry name" value="PROKAR_LIPOPROTEIN"/>
    <property type="match status" value="1"/>
</dbReference>
<feature type="chain" id="PRO_5015620286" evidence="2">
    <location>
        <begin position="23"/>
        <end position="340"/>
    </location>
</feature>
<dbReference type="GO" id="GO:0030246">
    <property type="term" value="F:carbohydrate binding"/>
    <property type="evidence" value="ECO:0007669"/>
    <property type="project" value="TreeGrafter"/>
</dbReference>
<dbReference type="InterPro" id="IPR038404">
    <property type="entry name" value="TRAP_DctP_sf"/>
</dbReference>
<comment type="caution">
    <text evidence="3">The sequence shown here is derived from an EMBL/GenBank/DDBJ whole genome shotgun (WGS) entry which is preliminary data.</text>
</comment>